<organism evidence="3 4">
    <name type="scientific">Dietzia maris</name>
    <dbReference type="NCBI Taxonomy" id="37915"/>
    <lineage>
        <taxon>Bacteria</taxon>
        <taxon>Bacillati</taxon>
        <taxon>Actinomycetota</taxon>
        <taxon>Actinomycetes</taxon>
        <taxon>Mycobacteriales</taxon>
        <taxon>Dietziaceae</taxon>
        <taxon>Dietzia</taxon>
    </lineage>
</organism>
<dbReference type="Proteomes" id="UP001185873">
    <property type="component" value="Unassembled WGS sequence"/>
</dbReference>
<dbReference type="Pfam" id="PF00271">
    <property type="entry name" value="Helicase_C"/>
    <property type="match status" value="1"/>
</dbReference>
<name>A0AAE4QZM9_9ACTN</name>
<evidence type="ECO:0000259" key="2">
    <source>
        <dbReference type="PROSITE" id="PS51194"/>
    </source>
</evidence>
<reference evidence="3" key="1">
    <citation type="submission" date="2023-10" db="EMBL/GenBank/DDBJ databases">
        <title>Development of a sustainable strategy for remediation of hydrocarbon-contaminated territories based on the waste exchange concept.</title>
        <authorList>
            <person name="Krivoruchko A."/>
        </authorList>
    </citation>
    <scope>NUCLEOTIDE SEQUENCE</scope>
    <source>
        <strain evidence="3">IEGM 1175</strain>
    </source>
</reference>
<keyword evidence="3" id="KW-0547">Nucleotide-binding</keyword>
<comment type="caution">
    <text evidence="3">The sequence shown here is derived from an EMBL/GenBank/DDBJ whole genome shotgun (WGS) entry which is preliminary data.</text>
</comment>
<evidence type="ECO:0000313" key="4">
    <source>
        <dbReference type="Proteomes" id="UP001185873"/>
    </source>
</evidence>
<dbReference type="InterPro" id="IPR001650">
    <property type="entry name" value="Helicase_C-like"/>
</dbReference>
<dbReference type="InterPro" id="IPR027417">
    <property type="entry name" value="P-loop_NTPase"/>
</dbReference>
<dbReference type="CDD" id="cd18785">
    <property type="entry name" value="SF2_C"/>
    <property type="match status" value="1"/>
</dbReference>
<protein>
    <submittedName>
        <fullName evidence="3">Helicase-related protein</fullName>
    </submittedName>
</protein>
<proteinExistence type="predicted"/>
<dbReference type="RefSeq" id="WP_317470064.1">
    <property type="nucleotide sequence ID" value="NZ_JAWLKJ010000002.1"/>
</dbReference>
<sequence>MDLGPWYNARSDVAEALQKELLGPVEPMILDEPPLNRIMVGILHPKSKSQNGYRAGLEDEERELSSGGGEGDLDSHSTVALSRSMAPSSMGMTFAVHADHVSSVDVRVKARRYEERGERWHPLDIAPEQAITVDTTVPRRVNVPVSPGALQLVGVVRPAVDGVIRVTLTLVNLMAVEKAGGIDGACWFRPELVVTANGGGFADRRRVRSEPSSDPDVRSAEFLYRNSPVLAVGHGCAVNWNESGEITELRSTFMPYHDVKLASPSGGDDLDEFGDYDLEMEKLASGTDTSQMLKMVAAYERWIEVRTRDAEAYSDLDREQALEHIRLARRCASRIRLGIDSLSDPDIGRAFRLMNDAMVEQRLAQDRARGAQADVQRWRPFQLAFILMNLPALADSRHPERETVDLLWFPTGGGKTEAYLGCIGFSILLRRLRRETDGGVSAIMRYTLRLLTRQQFERASGLICALEVIRRRELAEATPVSLGLWVGNSATPNKVADAQKILNDMASGVQPEGSTPVQLLRCPWCGSPLSHENYAVIRGELTILCSSSFCDFADGLPLYVTDEDVYRVRPSLVIGTVDKFAMMTWREEVGEFFSVKGAFSPPDLIVQDELHLISGPLGTMVGLYESALDMAFTTEGRPKVLASTATIRRAEKQIRNVFARDSFQFPPPGLTPEDNYFAVEADESLKGTRRYLGVMAPGASQATLLVRVYAALLQAVADLDSPDLVRDNFWTLLGYFNSLRVLGSTYLQVLDDVPERVKVLAERYGVPARDISQEPVELTSRVDQTRIPAAMSKLETSYPSSDSPDVALATNMISVGLDIDRLGLMVVAGQPQSTSEYIQSTSRVGRRNPGLVVVVLNGHRSRDASHYESFIPFHRALYREVEATTATPYASRARDRGAHGALVAAIRLAIRDLRADGSAPLIRQHRAAVEGVIDKLVARASSVAPDEASAYRDQLAKLVDFWEGAVSDGRVARYGSLKYPGSAPKPGDRPLLTDTSGDYSKPESYPVGLPPWPSLSSMRDVDAETNLYIKYFKTGE</sequence>
<evidence type="ECO:0000256" key="1">
    <source>
        <dbReference type="SAM" id="MobiDB-lite"/>
    </source>
</evidence>
<gene>
    <name evidence="3" type="ORF">R3P82_10200</name>
</gene>
<accession>A0AAE4QZM9</accession>
<dbReference type="AlphaFoldDB" id="A0AAE4QZM9"/>
<feature type="domain" description="Helicase C-terminal" evidence="2">
    <location>
        <begin position="711"/>
        <end position="889"/>
    </location>
</feature>
<dbReference type="SUPFAM" id="SSF52540">
    <property type="entry name" value="P-loop containing nucleoside triphosphate hydrolases"/>
    <property type="match status" value="1"/>
</dbReference>
<dbReference type="PROSITE" id="PS51194">
    <property type="entry name" value="HELICASE_CTER"/>
    <property type="match status" value="1"/>
</dbReference>
<evidence type="ECO:0000313" key="3">
    <source>
        <dbReference type="EMBL" id="MDV6299483.1"/>
    </source>
</evidence>
<feature type="region of interest" description="Disordered" evidence="1">
    <location>
        <begin position="977"/>
        <end position="1005"/>
    </location>
</feature>
<dbReference type="GO" id="GO:0004386">
    <property type="term" value="F:helicase activity"/>
    <property type="evidence" value="ECO:0007669"/>
    <property type="project" value="UniProtKB-KW"/>
</dbReference>
<keyword evidence="3" id="KW-0067">ATP-binding</keyword>
<dbReference type="EMBL" id="JAWLKJ010000002">
    <property type="protein sequence ID" value="MDV6299483.1"/>
    <property type="molecule type" value="Genomic_DNA"/>
</dbReference>
<keyword evidence="3" id="KW-0347">Helicase</keyword>
<keyword evidence="3" id="KW-0378">Hydrolase</keyword>
<dbReference type="Gene3D" id="3.40.50.300">
    <property type="entry name" value="P-loop containing nucleotide triphosphate hydrolases"/>
    <property type="match status" value="2"/>
</dbReference>
<feature type="region of interest" description="Disordered" evidence="1">
    <location>
        <begin position="49"/>
        <end position="77"/>
    </location>
</feature>